<gene>
    <name evidence="6" type="ORF">DIT71_03890</name>
</gene>
<comment type="caution">
    <text evidence="6">The sequence shown here is derived from an EMBL/GenBank/DDBJ whole genome shotgun (WGS) entry which is preliminary data.</text>
</comment>
<proteinExistence type="inferred from homology"/>
<reference evidence="6 7" key="2">
    <citation type="submission" date="2018-06" db="EMBL/GenBank/DDBJ databases">
        <title>Marinobactersediminissp. nov, a moderately halophilic bacterium isolated from marine solar saltern.</title>
        <authorList>
            <person name="Zhang Y."/>
        </authorList>
    </citation>
    <scope>NUCLEOTIDE SEQUENCE [LARGE SCALE GENOMIC DNA]</scope>
    <source>
        <strain evidence="6 7">F01</strain>
    </source>
</reference>
<dbReference type="PROSITE" id="PS00662">
    <property type="entry name" value="T2SP_E"/>
    <property type="match status" value="1"/>
</dbReference>
<dbReference type="Proteomes" id="UP000253987">
    <property type="component" value="Unassembled WGS sequence"/>
</dbReference>
<evidence type="ECO:0000259" key="5">
    <source>
        <dbReference type="PROSITE" id="PS00662"/>
    </source>
</evidence>
<dbReference type="GO" id="GO:0005886">
    <property type="term" value="C:plasma membrane"/>
    <property type="evidence" value="ECO:0007669"/>
    <property type="project" value="TreeGrafter"/>
</dbReference>
<feature type="region of interest" description="Disordered" evidence="4">
    <location>
        <begin position="127"/>
        <end position="149"/>
    </location>
</feature>
<dbReference type="Pfam" id="PF05157">
    <property type="entry name" value="MshEN"/>
    <property type="match status" value="1"/>
</dbReference>
<dbReference type="SUPFAM" id="SSF52540">
    <property type="entry name" value="P-loop containing nucleoside triphosphate hydrolases"/>
    <property type="match status" value="1"/>
</dbReference>
<dbReference type="SUPFAM" id="SSF160246">
    <property type="entry name" value="EspE N-terminal domain-like"/>
    <property type="match status" value="1"/>
</dbReference>
<dbReference type="InterPro" id="IPR027417">
    <property type="entry name" value="P-loop_NTPase"/>
</dbReference>
<accession>A0A2V3ZML2</accession>
<protein>
    <submittedName>
        <fullName evidence="6">Type II secretion system protein GspE</fullName>
    </submittedName>
</protein>
<dbReference type="PANTHER" id="PTHR30258">
    <property type="entry name" value="TYPE II SECRETION SYSTEM PROTEIN GSPE-RELATED"/>
    <property type="match status" value="1"/>
</dbReference>
<evidence type="ECO:0000256" key="4">
    <source>
        <dbReference type="SAM" id="MobiDB-lite"/>
    </source>
</evidence>
<keyword evidence="7" id="KW-1185">Reference proteome</keyword>
<evidence type="ECO:0000256" key="2">
    <source>
        <dbReference type="ARBA" id="ARBA00022741"/>
    </source>
</evidence>
<dbReference type="Gene3D" id="3.40.50.300">
    <property type="entry name" value="P-loop containing nucleotide triphosphate hydrolases"/>
    <property type="match status" value="1"/>
</dbReference>
<dbReference type="FunFam" id="3.40.50.300:FF:000398">
    <property type="entry name" value="Type IV pilus assembly ATPase PilB"/>
    <property type="match status" value="1"/>
</dbReference>
<dbReference type="GO" id="GO:0005524">
    <property type="term" value="F:ATP binding"/>
    <property type="evidence" value="ECO:0007669"/>
    <property type="project" value="UniProtKB-KW"/>
</dbReference>
<dbReference type="OrthoDB" id="9804785at2"/>
<dbReference type="Gene3D" id="3.30.300.160">
    <property type="entry name" value="Type II secretion system, protein E, N-terminal domain"/>
    <property type="match status" value="1"/>
</dbReference>
<dbReference type="InterPro" id="IPR003593">
    <property type="entry name" value="AAA+_ATPase"/>
</dbReference>
<comment type="similarity">
    <text evidence="1">Belongs to the GSP E family.</text>
</comment>
<organism evidence="6 7">
    <name type="scientific">Marinobacter vulgaris</name>
    <dbReference type="NCBI Taxonomy" id="1928331"/>
    <lineage>
        <taxon>Bacteria</taxon>
        <taxon>Pseudomonadati</taxon>
        <taxon>Pseudomonadota</taxon>
        <taxon>Gammaproteobacteria</taxon>
        <taxon>Pseudomonadales</taxon>
        <taxon>Marinobacteraceae</taxon>
        <taxon>Marinobacter</taxon>
    </lineage>
</organism>
<dbReference type="GO" id="GO:0016887">
    <property type="term" value="F:ATP hydrolysis activity"/>
    <property type="evidence" value="ECO:0007669"/>
    <property type="project" value="TreeGrafter"/>
</dbReference>
<dbReference type="AlphaFoldDB" id="A0A2V3ZML2"/>
<dbReference type="InterPro" id="IPR037257">
    <property type="entry name" value="T2SS_E_N_sf"/>
</dbReference>
<dbReference type="InterPro" id="IPR007831">
    <property type="entry name" value="T2SS_GspE_N"/>
</dbReference>
<keyword evidence="2" id="KW-0547">Nucleotide-binding</keyword>
<dbReference type="InterPro" id="IPR001482">
    <property type="entry name" value="T2SS/T4SS_dom"/>
</dbReference>
<dbReference type="EMBL" id="QFWX01000002">
    <property type="protein sequence ID" value="PXX92349.1"/>
    <property type="molecule type" value="Genomic_DNA"/>
</dbReference>
<dbReference type="SMART" id="SM00382">
    <property type="entry name" value="AAA"/>
    <property type="match status" value="1"/>
</dbReference>
<evidence type="ECO:0000313" key="7">
    <source>
        <dbReference type="Proteomes" id="UP000253987"/>
    </source>
</evidence>
<keyword evidence="3" id="KW-0067">ATP-binding</keyword>
<evidence type="ECO:0000256" key="3">
    <source>
        <dbReference type="ARBA" id="ARBA00022840"/>
    </source>
</evidence>
<dbReference type="CDD" id="cd01129">
    <property type="entry name" value="PulE-GspE-like"/>
    <property type="match status" value="1"/>
</dbReference>
<evidence type="ECO:0000313" key="6">
    <source>
        <dbReference type="EMBL" id="PXX92349.1"/>
    </source>
</evidence>
<dbReference type="Gene3D" id="3.30.450.90">
    <property type="match status" value="1"/>
</dbReference>
<feature type="domain" description="Bacterial type II secretion system protein E" evidence="5">
    <location>
        <begin position="564"/>
        <end position="578"/>
    </location>
</feature>
<dbReference type="PANTHER" id="PTHR30258:SF1">
    <property type="entry name" value="PROTEIN TRANSPORT PROTEIN HOFB HOMOLOG"/>
    <property type="match status" value="1"/>
</dbReference>
<name>A0A2V3ZML2_9GAMM</name>
<reference evidence="7" key="1">
    <citation type="submission" date="2018-05" db="EMBL/GenBank/DDBJ databases">
        <authorList>
            <person name="Lu D."/>
        </authorList>
    </citation>
    <scope>NUCLEOTIDE SEQUENCE [LARGE SCALE GENOMIC DNA]</scope>
    <source>
        <strain evidence="7">F01</strain>
    </source>
</reference>
<sequence length="742" mass="82039">MGVPVVRATIYYLDGHQRVGTVSAWKPNSGRIDLTAKDNSPIAIQWPLIAHIDRPLHASQLGKRQEFQNYVVNLVNGQTLSGTMMSAVVTPNGVEVWHASDTVNLVERFIPWQAIKTYRLGHVPVQAGPESEDKPLGIPGDDDLAGPAEKDNAPLSLGLLEVVNSRQLSDALERGKTIDRTGYDRTLRKTIGDILVQCGILDSEQLNIALHRKRSDPTRPIGQVLIDMGLVSEETVQRALAYKLGVPFVCLDEFDIDPKAIKFIPATTAARLGILPLMFQERHLVVALSNPSDAEALNILNFLAGYPVKYALAPKTELGREIDRYYGAAESQEAAEELEMELVETPSDQPNRQAIEKLGQEKPVIRFVNSVIRDAIRQNASDIHLSPREDYVQLLYRLNGDMIPIKRFNKGMLPAAVSRIKIIGGMDITERRTPQDGRASVRWEKHDVDLRISVMPTIQGESVVIRILNTQQGLKSVDDLGFSEMDRKKFVDLIHRNQGMLLITGPTGSGKSTTLYAALHQLRSKSVNILTVENPVEYHMDGIEQMQVNEPAGFTFASALRNMLRHDPDIIMVGEIRDRETGQIAVQSALTGHLVLSTLHTNSAASTVMRLIDMGIEDYLISGTLNGVLAQRLVRRTCPHCTEEEAVDPWVRETLGIGNNEVFYKGKGCHSCHETGFSGRLAVYELMVLTPELRNMIVSGTSVDELEKQALASGMTALTSHALSKARDGSISVAEVYRIRLS</sequence>
<dbReference type="Pfam" id="PF00437">
    <property type="entry name" value="T2SSE"/>
    <property type="match status" value="1"/>
</dbReference>
<evidence type="ECO:0000256" key="1">
    <source>
        <dbReference type="ARBA" id="ARBA00006611"/>
    </source>
</evidence>